<sequence length="297" mass="33620">MIDMRRLTSQNHHTYMREAVVEGSGNINHLGFFNVHPNLSTRAYSIFAFVENATTSTAGIRFRDLRIALSSHREANCSRDEGEGEEGLSPRIWADWERYFRCPVCDCSSLQCRALFYAKRVQPISGGWSGLGGCLSLGACRRILPAIWLLYRLLCSVRPPHRPREEEGCLIQLSSCTLWIVCELGEAEPYGPPHPPPFLCEKERRNRNATYIKHLLDTDRDCCRHLFSFDTQRARHCMVAYEERAEPPSSNKSACFEFVRRGATCAASKRLSTAAPYELRACRASHLSGFQRQAAAA</sequence>
<evidence type="ECO:0000313" key="2">
    <source>
        <dbReference type="Proteomes" id="UP000821866"/>
    </source>
</evidence>
<proteinExistence type="predicted"/>
<dbReference type="AlphaFoldDB" id="A0A9J6CTT0"/>
<keyword evidence="2" id="KW-1185">Reference proteome</keyword>
<reference evidence="1" key="2">
    <citation type="submission" date="2021-09" db="EMBL/GenBank/DDBJ databases">
        <authorList>
            <person name="Jia N."/>
            <person name="Wang J."/>
            <person name="Shi W."/>
            <person name="Du L."/>
            <person name="Sun Y."/>
            <person name="Zhan W."/>
            <person name="Jiang J."/>
            <person name="Wang Q."/>
            <person name="Zhang B."/>
            <person name="Ji P."/>
            <person name="Sakyi L.B."/>
            <person name="Cui X."/>
            <person name="Yuan T."/>
            <person name="Jiang B."/>
            <person name="Yang W."/>
            <person name="Lam T.T.-Y."/>
            <person name="Chang Q."/>
            <person name="Ding S."/>
            <person name="Wang X."/>
            <person name="Zhu J."/>
            <person name="Ruan X."/>
            <person name="Zhao L."/>
            <person name="Wei J."/>
            <person name="Que T."/>
            <person name="Du C."/>
            <person name="Cheng J."/>
            <person name="Dai P."/>
            <person name="Han X."/>
            <person name="Huang E."/>
            <person name="Gao Y."/>
            <person name="Liu J."/>
            <person name="Shao H."/>
            <person name="Ye R."/>
            <person name="Li L."/>
            <person name="Wei W."/>
            <person name="Wang X."/>
            <person name="Wang C."/>
            <person name="Huo Q."/>
            <person name="Li W."/>
            <person name="Guo W."/>
            <person name="Chen H."/>
            <person name="Chen S."/>
            <person name="Zhou L."/>
            <person name="Zhou L."/>
            <person name="Ni X."/>
            <person name="Tian J."/>
            <person name="Zhou Y."/>
            <person name="Sheng Y."/>
            <person name="Liu T."/>
            <person name="Pan Y."/>
            <person name="Xia L."/>
            <person name="Li J."/>
            <person name="Zhao F."/>
            <person name="Cao W."/>
        </authorList>
    </citation>
    <scope>NUCLEOTIDE SEQUENCE</scope>
    <source>
        <strain evidence="1">Rmic-2018</strain>
        <tissue evidence="1">Larvae</tissue>
    </source>
</reference>
<reference evidence="1" key="1">
    <citation type="journal article" date="2020" name="Cell">
        <title>Large-Scale Comparative Analyses of Tick Genomes Elucidate Their Genetic Diversity and Vector Capacities.</title>
        <authorList>
            <consortium name="Tick Genome and Microbiome Consortium (TIGMIC)"/>
            <person name="Jia N."/>
            <person name="Wang J."/>
            <person name="Shi W."/>
            <person name="Du L."/>
            <person name="Sun Y."/>
            <person name="Zhan W."/>
            <person name="Jiang J.F."/>
            <person name="Wang Q."/>
            <person name="Zhang B."/>
            <person name="Ji P."/>
            <person name="Bell-Sakyi L."/>
            <person name="Cui X.M."/>
            <person name="Yuan T.T."/>
            <person name="Jiang B.G."/>
            <person name="Yang W.F."/>
            <person name="Lam T.T."/>
            <person name="Chang Q.C."/>
            <person name="Ding S.J."/>
            <person name="Wang X.J."/>
            <person name="Zhu J.G."/>
            <person name="Ruan X.D."/>
            <person name="Zhao L."/>
            <person name="Wei J.T."/>
            <person name="Ye R.Z."/>
            <person name="Que T.C."/>
            <person name="Du C.H."/>
            <person name="Zhou Y.H."/>
            <person name="Cheng J.X."/>
            <person name="Dai P.F."/>
            <person name="Guo W.B."/>
            <person name="Han X.H."/>
            <person name="Huang E.J."/>
            <person name="Li L.F."/>
            <person name="Wei W."/>
            <person name="Gao Y.C."/>
            <person name="Liu J.Z."/>
            <person name="Shao H.Z."/>
            <person name="Wang X."/>
            <person name="Wang C.C."/>
            <person name="Yang T.C."/>
            <person name="Huo Q.B."/>
            <person name="Li W."/>
            <person name="Chen H.Y."/>
            <person name="Chen S.E."/>
            <person name="Zhou L.G."/>
            <person name="Ni X.B."/>
            <person name="Tian J.H."/>
            <person name="Sheng Y."/>
            <person name="Liu T."/>
            <person name="Pan Y.S."/>
            <person name="Xia L.Y."/>
            <person name="Li J."/>
            <person name="Zhao F."/>
            <person name="Cao W.C."/>
        </authorList>
    </citation>
    <scope>NUCLEOTIDE SEQUENCE</scope>
    <source>
        <strain evidence="1">Rmic-2018</strain>
    </source>
</reference>
<organism evidence="1 2">
    <name type="scientific">Rhipicephalus microplus</name>
    <name type="common">Cattle tick</name>
    <name type="synonym">Boophilus microplus</name>
    <dbReference type="NCBI Taxonomy" id="6941"/>
    <lineage>
        <taxon>Eukaryota</taxon>
        <taxon>Metazoa</taxon>
        <taxon>Ecdysozoa</taxon>
        <taxon>Arthropoda</taxon>
        <taxon>Chelicerata</taxon>
        <taxon>Arachnida</taxon>
        <taxon>Acari</taxon>
        <taxon>Parasitiformes</taxon>
        <taxon>Ixodida</taxon>
        <taxon>Ixodoidea</taxon>
        <taxon>Ixodidae</taxon>
        <taxon>Rhipicephalinae</taxon>
        <taxon>Rhipicephalus</taxon>
        <taxon>Boophilus</taxon>
    </lineage>
</organism>
<dbReference type="EMBL" id="JABSTU010006855">
    <property type="protein sequence ID" value="KAH7931957.1"/>
    <property type="molecule type" value="Genomic_DNA"/>
</dbReference>
<protein>
    <submittedName>
        <fullName evidence="1">Uncharacterized protein</fullName>
    </submittedName>
</protein>
<accession>A0A9J6CTT0</accession>
<name>A0A9J6CTT0_RHIMP</name>
<evidence type="ECO:0000313" key="1">
    <source>
        <dbReference type="EMBL" id="KAH7931957.1"/>
    </source>
</evidence>
<comment type="caution">
    <text evidence="1">The sequence shown here is derived from an EMBL/GenBank/DDBJ whole genome shotgun (WGS) entry which is preliminary data.</text>
</comment>
<dbReference type="Proteomes" id="UP000821866">
    <property type="component" value="Unassembled WGS sequence"/>
</dbReference>
<gene>
    <name evidence="1" type="ORF">HPB51_029639</name>
</gene>